<feature type="compositionally biased region" description="Basic and acidic residues" evidence="1">
    <location>
        <begin position="229"/>
        <end position="241"/>
    </location>
</feature>
<organism evidence="3 4">
    <name type="scientific">Rhodotorula graminis (strain WP1)</name>
    <dbReference type="NCBI Taxonomy" id="578459"/>
    <lineage>
        <taxon>Eukaryota</taxon>
        <taxon>Fungi</taxon>
        <taxon>Dikarya</taxon>
        <taxon>Basidiomycota</taxon>
        <taxon>Pucciniomycotina</taxon>
        <taxon>Microbotryomycetes</taxon>
        <taxon>Sporidiobolales</taxon>
        <taxon>Sporidiobolaceae</taxon>
        <taxon>Rhodotorula</taxon>
    </lineage>
</organism>
<evidence type="ECO:0000313" key="4">
    <source>
        <dbReference type="Proteomes" id="UP000053890"/>
    </source>
</evidence>
<dbReference type="OrthoDB" id="2528797at2759"/>
<dbReference type="EMBL" id="KQ474076">
    <property type="protein sequence ID" value="KPV76337.1"/>
    <property type="molecule type" value="Genomic_DNA"/>
</dbReference>
<evidence type="ECO:0000313" key="3">
    <source>
        <dbReference type="EMBL" id="KPV76337.1"/>
    </source>
</evidence>
<keyword evidence="4" id="KW-1185">Reference proteome</keyword>
<evidence type="ECO:0000256" key="1">
    <source>
        <dbReference type="SAM" id="MobiDB-lite"/>
    </source>
</evidence>
<keyword evidence="2" id="KW-1133">Transmembrane helix</keyword>
<feature type="compositionally biased region" description="Polar residues" evidence="1">
    <location>
        <begin position="117"/>
        <end position="131"/>
    </location>
</feature>
<dbReference type="GeneID" id="28976750"/>
<feature type="region of interest" description="Disordered" evidence="1">
    <location>
        <begin position="69"/>
        <end position="136"/>
    </location>
</feature>
<proteinExistence type="predicted"/>
<feature type="compositionally biased region" description="Polar residues" evidence="1">
    <location>
        <begin position="279"/>
        <end position="288"/>
    </location>
</feature>
<dbReference type="RefSeq" id="XP_018272386.1">
    <property type="nucleotide sequence ID" value="XM_018416302.1"/>
</dbReference>
<evidence type="ECO:0000256" key="2">
    <source>
        <dbReference type="SAM" id="Phobius"/>
    </source>
</evidence>
<name>A0A194S6W6_RHOGW</name>
<dbReference type="OMA" id="VLPPWIW"/>
<feature type="region of interest" description="Disordered" evidence="1">
    <location>
        <begin position="205"/>
        <end position="288"/>
    </location>
</feature>
<feature type="transmembrane region" description="Helical" evidence="2">
    <location>
        <begin position="18"/>
        <end position="36"/>
    </location>
</feature>
<accession>A0A194S6W6</accession>
<reference evidence="3 4" key="1">
    <citation type="journal article" date="2015" name="Front. Microbiol.">
        <title>Genome sequence of the plant growth promoting endophytic yeast Rhodotorula graminis WP1.</title>
        <authorList>
            <person name="Firrincieli A."/>
            <person name="Otillar R."/>
            <person name="Salamov A."/>
            <person name="Schmutz J."/>
            <person name="Khan Z."/>
            <person name="Redman R.S."/>
            <person name="Fleck N.D."/>
            <person name="Lindquist E."/>
            <person name="Grigoriev I.V."/>
            <person name="Doty S.L."/>
        </authorList>
    </citation>
    <scope>NUCLEOTIDE SEQUENCE [LARGE SCALE GENOMIC DNA]</scope>
    <source>
        <strain evidence="3 4">WP1</strain>
    </source>
</reference>
<dbReference type="Proteomes" id="UP000053890">
    <property type="component" value="Unassembled WGS sequence"/>
</dbReference>
<gene>
    <name evidence="3" type="ORF">RHOBADRAFT_52359</name>
</gene>
<protein>
    <submittedName>
        <fullName evidence="3">Uncharacterized protein</fullName>
    </submittedName>
</protein>
<sequence>MSDPDSPPVEVDTVLPPWIWLTLCSLSLVCLVFVSFRRAKSLELYERATTYLRRKLPFAAPPRAIHLSEHDLEAATRSPSSRPRARRSRASQDDLSDLSTGDDDDDDDDDDDLPPRSTRSPLLASSPTQAGSPFPTRRAYALDTRPALSLASSALSALQRTAGSASDALGWGSERGMRALRGDGERSDGIARAFWGVRKGDRAGGIRLGGAGGATPAGGASRWEDEEVEAGRGTEVREGARGSRGAGHSKTASGSSAALFDLGDDGDPGDAVELPHEFSLSSRGTAPH</sequence>
<dbReference type="AlphaFoldDB" id="A0A194S6W6"/>
<keyword evidence="2" id="KW-0472">Membrane</keyword>
<feature type="compositionally biased region" description="Acidic residues" evidence="1">
    <location>
        <begin position="94"/>
        <end position="112"/>
    </location>
</feature>
<keyword evidence="2" id="KW-0812">Transmembrane</keyword>
<feature type="compositionally biased region" description="Gly residues" evidence="1">
    <location>
        <begin position="206"/>
        <end position="216"/>
    </location>
</feature>